<dbReference type="EMBL" id="CAIIXF020000346">
    <property type="protein sequence ID" value="CAH1803230.1"/>
    <property type="molecule type" value="Genomic_DNA"/>
</dbReference>
<dbReference type="Pfam" id="PF15009">
    <property type="entry name" value="STING_LBD"/>
    <property type="match status" value="1"/>
</dbReference>
<proteinExistence type="predicted"/>
<dbReference type="GO" id="GO:0005789">
    <property type="term" value="C:endoplasmic reticulum membrane"/>
    <property type="evidence" value="ECO:0007669"/>
    <property type="project" value="TreeGrafter"/>
</dbReference>
<gene>
    <name evidence="1" type="ORF">OFUS_LOCUS26841</name>
</gene>
<dbReference type="GO" id="GO:0005776">
    <property type="term" value="C:autophagosome"/>
    <property type="evidence" value="ECO:0007669"/>
    <property type="project" value="TreeGrafter"/>
</dbReference>
<dbReference type="GO" id="GO:0032481">
    <property type="term" value="P:positive regulation of type I interferon production"/>
    <property type="evidence" value="ECO:0007669"/>
    <property type="project" value="InterPro"/>
</dbReference>
<dbReference type="GO" id="GO:0016239">
    <property type="term" value="P:positive regulation of macroautophagy"/>
    <property type="evidence" value="ECO:0007669"/>
    <property type="project" value="TreeGrafter"/>
</dbReference>
<dbReference type="AlphaFoldDB" id="A0A8J1YA80"/>
<dbReference type="Gene3D" id="3.40.50.10140">
    <property type="entry name" value="Toll/interleukin-1 receptor homology (TIR) domain"/>
    <property type="match status" value="1"/>
</dbReference>
<dbReference type="GO" id="GO:0061709">
    <property type="term" value="P:reticulophagy"/>
    <property type="evidence" value="ECO:0007669"/>
    <property type="project" value="TreeGrafter"/>
</dbReference>
<evidence type="ECO:0000313" key="1">
    <source>
        <dbReference type="EMBL" id="CAH1803230.1"/>
    </source>
</evidence>
<evidence type="ECO:0000313" key="2">
    <source>
        <dbReference type="Proteomes" id="UP000749559"/>
    </source>
</evidence>
<dbReference type="InterPro" id="IPR029158">
    <property type="entry name" value="STING"/>
</dbReference>
<organism evidence="1 2">
    <name type="scientific">Owenia fusiformis</name>
    <name type="common">Polychaete worm</name>
    <dbReference type="NCBI Taxonomy" id="6347"/>
    <lineage>
        <taxon>Eukaryota</taxon>
        <taxon>Metazoa</taxon>
        <taxon>Spiralia</taxon>
        <taxon>Lophotrochozoa</taxon>
        <taxon>Annelida</taxon>
        <taxon>Polychaeta</taxon>
        <taxon>Sedentaria</taxon>
        <taxon>Canalipalpata</taxon>
        <taxon>Sabellida</taxon>
        <taxon>Oweniida</taxon>
        <taxon>Oweniidae</taxon>
        <taxon>Owenia</taxon>
    </lineage>
</organism>
<dbReference type="Gene3D" id="3.40.50.12100">
    <property type="entry name" value="Stimulator of interferon genes protein"/>
    <property type="match status" value="1"/>
</dbReference>
<dbReference type="GO" id="GO:0000045">
    <property type="term" value="P:autophagosome assembly"/>
    <property type="evidence" value="ECO:0007669"/>
    <property type="project" value="TreeGrafter"/>
</dbReference>
<dbReference type="InterPro" id="IPR035897">
    <property type="entry name" value="Toll_tir_struct_dom_sf"/>
</dbReference>
<dbReference type="PANTHER" id="PTHR34339">
    <property type="entry name" value="STIMULATOR OF INTERFERON GENES PROTEIN"/>
    <property type="match status" value="1"/>
</dbReference>
<dbReference type="Gene3D" id="1.20.5.5200">
    <property type="match status" value="1"/>
</dbReference>
<sequence>MSQNQSENEAAKVLPDLGSEYKYHAFIAYAHEDKELAEKIAEILEPYGAKLMFADKEFQPGKTIVGNIEEKIHQSRRLLVICSKKFTESNWAQYEAIQGIQKMMTLGSQFVQIVKHNIQHSDMPKYLNWLTYIESDAEPEEFKKKIIWALSGETAVFAGVESYKLLGNGVGKGLAYSYFFSYLSVILPGLADKVEKHLKKPGYENVKMPKKFFLLVPETADLPHSIVKHDKQIVIQDKENDQFSQMVQRGGSERPYKNTILTIMDGPQKYQVLAEYATVLLPIHEMSQTDMITITDRDKLFQVQEFVRELGTILLHPKYARLGGMVEIVPLNEEENREGNLAGVLLEKIKASVLEDGVTQMSVDD</sequence>
<keyword evidence="2" id="KW-1185">Reference proteome</keyword>
<dbReference type="GO" id="GO:0007165">
    <property type="term" value="P:signal transduction"/>
    <property type="evidence" value="ECO:0007669"/>
    <property type="project" value="InterPro"/>
</dbReference>
<dbReference type="GO" id="GO:0045087">
    <property type="term" value="P:innate immune response"/>
    <property type="evidence" value="ECO:0007669"/>
    <property type="project" value="TreeGrafter"/>
</dbReference>
<dbReference type="InterPro" id="IPR038623">
    <property type="entry name" value="STING_C_sf"/>
</dbReference>
<dbReference type="PROSITE" id="PS50104">
    <property type="entry name" value="TIR"/>
    <property type="match status" value="1"/>
</dbReference>
<name>A0A8J1YA80_OWEFU</name>
<protein>
    <submittedName>
        <fullName evidence="1">Uncharacterized protein</fullName>
    </submittedName>
</protein>
<reference evidence="1" key="1">
    <citation type="submission" date="2022-03" db="EMBL/GenBank/DDBJ databases">
        <authorList>
            <person name="Martin C."/>
        </authorList>
    </citation>
    <scope>NUCLEOTIDE SEQUENCE</scope>
</reference>
<comment type="caution">
    <text evidence="1">The sequence shown here is derived from an EMBL/GenBank/DDBJ whole genome shotgun (WGS) entry which is preliminary data.</text>
</comment>
<dbReference type="SUPFAM" id="SSF52200">
    <property type="entry name" value="Toll/Interleukin receptor TIR domain"/>
    <property type="match status" value="1"/>
</dbReference>
<accession>A0A8J1YA80</accession>
<dbReference type="GO" id="GO:0002218">
    <property type="term" value="P:activation of innate immune response"/>
    <property type="evidence" value="ECO:0007669"/>
    <property type="project" value="InterPro"/>
</dbReference>
<dbReference type="Proteomes" id="UP000749559">
    <property type="component" value="Unassembled WGS sequence"/>
</dbReference>
<dbReference type="OrthoDB" id="6131175at2759"/>
<dbReference type="PANTHER" id="PTHR34339:SF1">
    <property type="entry name" value="STIMULATOR OF INTERFERON GENES PROTEIN"/>
    <property type="match status" value="1"/>
</dbReference>
<dbReference type="InterPro" id="IPR055432">
    <property type="entry name" value="STING_LBD"/>
</dbReference>
<dbReference type="InterPro" id="IPR000157">
    <property type="entry name" value="TIR_dom"/>
</dbReference>
<dbReference type="GO" id="GO:0061507">
    <property type="term" value="F:2',3'-cyclic GMP-AMP binding"/>
    <property type="evidence" value="ECO:0007669"/>
    <property type="project" value="TreeGrafter"/>
</dbReference>
<dbReference type="Pfam" id="PF13676">
    <property type="entry name" value="TIR_2"/>
    <property type="match status" value="1"/>
</dbReference>
<dbReference type="GO" id="GO:0035438">
    <property type="term" value="F:cyclic-di-GMP binding"/>
    <property type="evidence" value="ECO:0007669"/>
    <property type="project" value="TreeGrafter"/>
</dbReference>